<proteinExistence type="predicted"/>
<dbReference type="AlphaFoldDB" id="A0A853DDK7"/>
<evidence type="ECO:0000313" key="2">
    <source>
        <dbReference type="Proteomes" id="UP000571817"/>
    </source>
</evidence>
<dbReference type="InterPro" id="IPR015813">
    <property type="entry name" value="Pyrv/PenolPyrv_kinase-like_dom"/>
</dbReference>
<dbReference type="CDD" id="cd00377">
    <property type="entry name" value="ICL_PEPM"/>
    <property type="match status" value="1"/>
</dbReference>
<evidence type="ECO:0000313" key="1">
    <source>
        <dbReference type="EMBL" id="NYJ74968.1"/>
    </source>
</evidence>
<dbReference type="Gene3D" id="3.20.20.60">
    <property type="entry name" value="Phosphoenolpyruvate-binding domains"/>
    <property type="match status" value="1"/>
</dbReference>
<dbReference type="InterPro" id="IPR039556">
    <property type="entry name" value="ICL/PEPM"/>
</dbReference>
<dbReference type="Gene3D" id="6.10.250.2750">
    <property type="match status" value="1"/>
</dbReference>
<dbReference type="SUPFAM" id="SSF51621">
    <property type="entry name" value="Phosphoenolpyruvate/pyruvate domain"/>
    <property type="match status" value="1"/>
</dbReference>
<dbReference type="PANTHER" id="PTHR42905">
    <property type="entry name" value="PHOSPHOENOLPYRUVATE CARBOXYLASE"/>
    <property type="match status" value="1"/>
</dbReference>
<dbReference type="RefSeq" id="WP_179481269.1">
    <property type="nucleotide sequence ID" value="NZ_JACCFW010000001.1"/>
</dbReference>
<accession>A0A853DDK7</accession>
<dbReference type="Pfam" id="PF13714">
    <property type="entry name" value="PEP_mutase"/>
    <property type="match status" value="1"/>
</dbReference>
<comment type="caution">
    <text evidence="1">The sequence shown here is derived from an EMBL/GenBank/DDBJ whole genome shotgun (WGS) entry which is preliminary data.</text>
</comment>
<dbReference type="InterPro" id="IPR040442">
    <property type="entry name" value="Pyrv_kinase-like_dom_sf"/>
</dbReference>
<keyword evidence="2" id="KW-1185">Reference proteome</keyword>
<dbReference type="EMBL" id="JACCFW010000001">
    <property type="protein sequence ID" value="NYJ74968.1"/>
    <property type="molecule type" value="Genomic_DNA"/>
</dbReference>
<reference evidence="1 2" key="1">
    <citation type="submission" date="2020-07" db="EMBL/GenBank/DDBJ databases">
        <title>Sequencing the genomes of 1000 actinobacteria strains.</title>
        <authorList>
            <person name="Klenk H.-P."/>
        </authorList>
    </citation>
    <scope>NUCLEOTIDE SEQUENCE [LARGE SCALE GENOMIC DNA]</scope>
    <source>
        <strain evidence="1 2">DSM 29531</strain>
    </source>
</reference>
<dbReference type="GO" id="GO:0016829">
    <property type="term" value="F:lyase activity"/>
    <property type="evidence" value="ECO:0007669"/>
    <property type="project" value="UniProtKB-KW"/>
</dbReference>
<gene>
    <name evidence="1" type="ORF">HNR15_001931</name>
</gene>
<dbReference type="Proteomes" id="UP000571817">
    <property type="component" value="Unassembled WGS sequence"/>
</dbReference>
<sequence>MSTVITEDLRRRYADLHRSGTFLIPNPYDVGSAVLLAGPLGFPALATTSSGLAATLGLDDQQVTREVLVEHVAAVCAAVDVPVQVDAEDLFPRDPGGVERSVELLAQAGAAGVSLEDYDQSAGRVLPLDDATTRVRAAAAVAHEHGMLLTVRCENFLYDAGDVHDTVTRLTAYRDAGGDVLYAPGITSEEQVRAVVGIGAPVNVLQLPGGPHVSSLREWGVRRVSLGGALAWAAYGEMVRAAGEFAEQGTMSYADRAVSREHRDAFGRR</sequence>
<organism evidence="1 2">
    <name type="scientific">Allobranchiibius huperziae</name>
    <dbReference type="NCBI Taxonomy" id="1874116"/>
    <lineage>
        <taxon>Bacteria</taxon>
        <taxon>Bacillati</taxon>
        <taxon>Actinomycetota</taxon>
        <taxon>Actinomycetes</taxon>
        <taxon>Micrococcales</taxon>
        <taxon>Dermacoccaceae</taxon>
        <taxon>Allobranchiibius</taxon>
    </lineage>
</organism>
<name>A0A853DDK7_9MICO</name>
<protein>
    <submittedName>
        <fullName evidence="1">2-methylisocitrate lyase-like PEP mutase family enzyme</fullName>
    </submittedName>
</protein>
<dbReference type="PANTHER" id="PTHR42905:SF16">
    <property type="entry name" value="CARBOXYPHOSPHONOENOLPYRUVATE PHOSPHONOMUTASE-LIKE PROTEIN (AFU_ORTHOLOGUE AFUA_5G07230)"/>
    <property type="match status" value="1"/>
</dbReference>
<keyword evidence="1" id="KW-0456">Lyase</keyword>